<organism evidence="2 3">
    <name type="scientific">Croceibacter atlanticus (strain ATCC BAA-628 / JCM 21780 / CIP 108009 / IAM 15332 / KCTC 12090 / HTCC2559)</name>
    <dbReference type="NCBI Taxonomy" id="216432"/>
    <lineage>
        <taxon>Bacteria</taxon>
        <taxon>Pseudomonadati</taxon>
        <taxon>Bacteroidota</taxon>
        <taxon>Flavobacteriia</taxon>
        <taxon>Flavobacteriales</taxon>
        <taxon>Flavobacteriaceae</taxon>
        <taxon>Croceibacter</taxon>
    </lineage>
</organism>
<dbReference type="RefSeq" id="WP_013185975.1">
    <property type="nucleotide sequence ID" value="NC_014230.1"/>
</dbReference>
<keyword evidence="1" id="KW-0732">Signal</keyword>
<dbReference type="AlphaFoldDB" id="A3U4X8"/>
<evidence type="ECO:0008006" key="4">
    <source>
        <dbReference type="Google" id="ProtNLM"/>
    </source>
</evidence>
<dbReference type="eggNOG" id="COG3064">
    <property type="taxonomic scope" value="Bacteria"/>
</dbReference>
<evidence type="ECO:0000256" key="1">
    <source>
        <dbReference type="SAM" id="SignalP"/>
    </source>
</evidence>
<dbReference type="OrthoDB" id="1114455at2"/>
<name>A3U4X8_CROAH</name>
<protein>
    <recommendedName>
        <fullName evidence="4">Bacteroidetes-specific membrane protein</fullName>
    </recommendedName>
</protein>
<reference evidence="2 3" key="1">
    <citation type="journal article" date="2010" name="J. Bacteriol.">
        <title>The complete genome sequence of Croceibacter atlanticus HTCC2559T.</title>
        <authorList>
            <person name="Oh H.M."/>
            <person name="Kang I."/>
            <person name="Ferriera S."/>
            <person name="Giovannoni S.J."/>
            <person name="Cho J.C."/>
        </authorList>
    </citation>
    <scope>NUCLEOTIDE SEQUENCE [LARGE SCALE GENOMIC DNA]</scope>
    <source>
        <strain evidence="3">ATCC BAA-628 / HTCC2559 / KCTC 12090</strain>
    </source>
</reference>
<feature type="signal peptide" evidence="1">
    <location>
        <begin position="1"/>
        <end position="34"/>
    </location>
</feature>
<dbReference type="HOGENOM" id="CLU_068235_0_1_10"/>
<evidence type="ECO:0000313" key="3">
    <source>
        <dbReference type="Proteomes" id="UP000002297"/>
    </source>
</evidence>
<dbReference type="InterPro" id="IPR019861">
    <property type="entry name" value="PorP/SprF_Bacteroidetes"/>
</dbReference>
<feature type="chain" id="PRO_5002658973" description="Bacteroidetes-specific membrane protein" evidence="1">
    <location>
        <begin position="35"/>
        <end position="318"/>
    </location>
</feature>
<dbReference type="KEGG" id="cat:CA2559_01030"/>
<keyword evidence="3" id="KW-1185">Reference proteome</keyword>
<dbReference type="GeneID" id="89452007"/>
<evidence type="ECO:0000313" key="2">
    <source>
        <dbReference type="EMBL" id="EAP87295.1"/>
    </source>
</evidence>
<gene>
    <name evidence="2" type="ordered locus">CA2559_01030</name>
</gene>
<dbReference type="STRING" id="216432.CA2559_01030"/>
<dbReference type="Proteomes" id="UP000002297">
    <property type="component" value="Chromosome"/>
</dbReference>
<dbReference type="NCBIfam" id="TIGR03519">
    <property type="entry name" value="T9SS_PorP_fam"/>
    <property type="match status" value="1"/>
</dbReference>
<dbReference type="EMBL" id="CP002046">
    <property type="protein sequence ID" value="EAP87295.1"/>
    <property type="molecule type" value="Genomic_DNA"/>
</dbReference>
<proteinExistence type="predicted"/>
<dbReference type="Pfam" id="PF11751">
    <property type="entry name" value="PorP_SprF"/>
    <property type="match status" value="1"/>
</dbReference>
<accession>A3U4X8</accession>
<sequence length="318" mass="35481">MKNRSQFKSFNTKASVGCIVLLAILFGFTNTTSAQQTPQFTQYMYNTMSINPAYAGSLQTLDIVGTYRDQWRGIDGAPVTQNLGIHSPLRNEKVGVGLNLTNDKLGPAKQFFADANFSYTVQVNPTAKLAFGLKTGVRIFNVDFTEGDFVNPNDQLNNNIDNRASVNLGGGLYLHSNNWYLGLSIPDFLSDDFYDDNDEAVAEEEIQYFLIGGYVFDFSQDLKFKPAFLAKYLDGTPLVVDVSANFLLYDRLTLGASYRFEDSFSGVVGFEVLKGFFAGYSYDASTTELSNYNDGTHELILRYTAPPKIEIIESPRFF</sequence>